<gene>
    <name evidence="2" type="ORF">M440DRAFT_1424760</name>
</gene>
<evidence type="ECO:0000313" key="3">
    <source>
        <dbReference type="Proteomes" id="UP000240760"/>
    </source>
</evidence>
<feature type="region of interest" description="Disordered" evidence="1">
    <location>
        <begin position="1"/>
        <end position="83"/>
    </location>
</feature>
<organism evidence="2 3">
    <name type="scientific">Trichoderma longibrachiatum ATCC 18648</name>
    <dbReference type="NCBI Taxonomy" id="983965"/>
    <lineage>
        <taxon>Eukaryota</taxon>
        <taxon>Fungi</taxon>
        <taxon>Dikarya</taxon>
        <taxon>Ascomycota</taxon>
        <taxon>Pezizomycotina</taxon>
        <taxon>Sordariomycetes</taxon>
        <taxon>Hypocreomycetidae</taxon>
        <taxon>Hypocreales</taxon>
        <taxon>Hypocreaceae</taxon>
        <taxon>Trichoderma</taxon>
    </lineage>
</organism>
<feature type="compositionally biased region" description="Polar residues" evidence="1">
    <location>
        <begin position="41"/>
        <end position="55"/>
    </location>
</feature>
<evidence type="ECO:0000256" key="1">
    <source>
        <dbReference type="SAM" id="MobiDB-lite"/>
    </source>
</evidence>
<feature type="non-terminal residue" evidence="2">
    <location>
        <position position="1"/>
    </location>
</feature>
<dbReference type="EMBL" id="KZ679138">
    <property type="protein sequence ID" value="PTB73448.1"/>
    <property type="molecule type" value="Genomic_DNA"/>
</dbReference>
<keyword evidence="3" id="KW-1185">Reference proteome</keyword>
<evidence type="ECO:0000313" key="2">
    <source>
        <dbReference type="EMBL" id="PTB73448.1"/>
    </source>
</evidence>
<feature type="compositionally biased region" description="Basic and acidic residues" evidence="1">
    <location>
        <begin position="1"/>
        <end position="33"/>
    </location>
</feature>
<reference evidence="2 3" key="1">
    <citation type="submission" date="2016-07" db="EMBL/GenBank/DDBJ databases">
        <title>Multiple horizontal gene transfer events from other fungi enriched the ability of initially mycotrophic Trichoderma (Ascomycota) to feed on dead plant biomass.</title>
        <authorList>
            <consortium name="DOE Joint Genome Institute"/>
            <person name="Aerts A."/>
            <person name="Atanasova L."/>
            <person name="Chenthamara K."/>
            <person name="Zhang J."/>
            <person name="Grujic M."/>
            <person name="Henrissat B."/>
            <person name="Kuo A."/>
            <person name="Salamov A."/>
            <person name="Lipzen A."/>
            <person name="Labutti K."/>
            <person name="Barry K."/>
            <person name="Miao Y."/>
            <person name="Rahimi M.J."/>
            <person name="Shen Q."/>
            <person name="Grigoriev I.V."/>
            <person name="Kubicek C.P."/>
            <person name="Druzhinina I.S."/>
        </authorList>
    </citation>
    <scope>NUCLEOTIDE SEQUENCE [LARGE SCALE GENOMIC DNA]</scope>
    <source>
        <strain evidence="2 3">ATCC 18648</strain>
    </source>
</reference>
<dbReference type="Proteomes" id="UP000240760">
    <property type="component" value="Unassembled WGS sequence"/>
</dbReference>
<name>A0A2T4BVV3_TRILO</name>
<proteinExistence type="predicted"/>
<dbReference type="AlphaFoldDB" id="A0A2T4BVV3"/>
<dbReference type="OrthoDB" id="5377213at2759"/>
<feature type="compositionally biased region" description="Polar residues" evidence="1">
    <location>
        <begin position="63"/>
        <end position="77"/>
    </location>
</feature>
<accession>A0A2T4BVV3</accession>
<protein>
    <submittedName>
        <fullName evidence="2">Uncharacterized protein</fullName>
    </submittedName>
</protein>
<sequence length="107" mass="12539">AKEKEKEEKYAREQIKKRERADAKEAHKMERAQAQKRKTSFGYTTPISSARNSSSVREKTESDPLNGSQAQETPSRSKSAKRRTNSLWTAFMLWLRTRLLKLARRQR</sequence>